<evidence type="ECO:0000256" key="1">
    <source>
        <dbReference type="SAM" id="MobiDB-lite"/>
    </source>
</evidence>
<feature type="non-terminal residue" evidence="2">
    <location>
        <position position="1702"/>
    </location>
</feature>
<feature type="compositionally biased region" description="Basic and acidic residues" evidence="1">
    <location>
        <begin position="365"/>
        <end position="376"/>
    </location>
</feature>
<dbReference type="Proteomes" id="UP001174997">
    <property type="component" value="Unassembled WGS sequence"/>
</dbReference>
<name>A0AA39Z5K4_9PEZI</name>
<organism evidence="2 3">
    <name type="scientific">Cercophora samala</name>
    <dbReference type="NCBI Taxonomy" id="330535"/>
    <lineage>
        <taxon>Eukaryota</taxon>
        <taxon>Fungi</taxon>
        <taxon>Dikarya</taxon>
        <taxon>Ascomycota</taxon>
        <taxon>Pezizomycotina</taxon>
        <taxon>Sordariomycetes</taxon>
        <taxon>Sordariomycetidae</taxon>
        <taxon>Sordariales</taxon>
        <taxon>Lasiosphaeriaceae</taxon>
        <taxon>Cercophora</taxon>
    </lineage>
</organism>
<sequence length="1702" mass="193008">MLRRIWNFLNAGWSDDTASTPPRQRTRSPVNTPRVPGAYPKTPPTADKRLLVWESTGPPIPWKGPQRPDRNRINKAVNRFDVLHELRRRRRNHIERDLPPWDPEEAARQAKRQAKDWLNRAETPKFWKIDDPAKPDHLREDYNLDPRFNRYARTQDRFGYITKQFRDALAVIVTGRDVNETLRAFLEINFTDEQLARIWPLEVTSYSVNRAEVLIQESMAASWVKVKPGLERAMFNDAEDREWGLPSQLAAYYIGAPIPSPHPHQPVNLFEAGSDQFKERYLEDRYHFLDKFKEYIPEPDKALVNLKERKWTPGHGRRLLLTRRRGSPQGGFRDGPVGFRGRSGFLGKPPSLGPHRGTNLDIEDDGRGNWRLRGGENDLSEEEEDEWEDEPEDTWFEALEVGSDDGSEVVMDQGQSAVLGEEAIEEGSDLDMPEFEDLTIREEGLNVDAYMEMMETEDLGLRGGGLDEDSDVEEGENDEDLHIRGGVSKTPKARECMQVLANLAKNPPPSSLENAQDRWSLDTNKTCFRATVGRLEKQFVSNDTLQPGKTLMVPLYGYQGIVWFRRGIFYSFVDAVDRLLGLDNRAGVTYNLYIMDPAKNYYENQEDRDAFLADIKHHGCTVTCRGVGDFANDRVAFDWLCHEIDKQYSPGDGNYFKKLIPFVAGPRDPIPWQWEPQDANGAGKVVLDWPHLKGRSRPDVAYLRLPANFKKNSLSLFSNQYSLWMQQVCRVLVPGRIPDRPGRPGIPDVLINVLDPDQEDGIQPPVTYGGLAFLRSNWALILEQFKRKFKRGITLQAFAPRESKSMVSDRWHILLPGHSKPYDGASDDWHLLHSELGAASTVAERLLRPLLKTKTYKVAGSTLVNLLYLEVFFPGEHFLGPHFGKYPVADEVEPPHARSIYIKLDGLDLDNPDNEIPRPVVKSFQPLVDEFVKMKARIERLAASKNIEALSVFPQFIVARPVWKNYLFWGGTDDINLMHWSKVPLWEMSLERFRQEATAAMAKAGYASSFVAHKQRFSITQGSPKAEKDVAPDLPDILIDPTMTEPEWEAARKLIVHSHLRIDSVAEESYPDFGNIYTHQPFGYHDIYSETPVDKLWRDHVSKIPVVTHNFDWQLYRATPIEGLRTVQPWERQIKVWPMEAGHALPDEFDIELPGDDQKEPDKFEPVPLTESLIPRATAVPEKGKKRRATIQPTPSQTKRRRLDLKNLAPSPVRTPDRTRYVAGEPLSTGRGRRGAHSFVSPSTVHGAVSPRVAIALQQWAAARRPKEKQAELPTAERTKNPKANLIGPDPAHWEQNPKFPGYYRKRWYDVNPDADSSRPELEAKQRFWNEIHARNAAEHEAARNKEFLDDKYKEAIREVTGEKDPAASAAPDRSGDPRPPLSPRAGRLSPTDDTPRPPTATRAGGLGDSGSPARSADSAPLLSLEELRNATGAKLWLCLNKPQPGALPCLDPTAPLPAVPPAIEEVITQSVPKGHPPGDRILNLGQQSIAQVGIQPYTLPPPELPEELRDPRIQKLALEERMCPFTNCTLSVLRTPETAVDHFRKVHPGKECPHCGKIVGRGWTALKWDDHFGEEGHAEWLERWCKSGPLVHKSAKEPWVPKPKLVAEVMEAAYPFDPVVKDDRASFVIRPPEGDFDTPALEDMLNDEGVMAPVKNTEWVNTKRRDRYTKSLDESPGLGASRRLEGRKKVREQADRVGGYD</sequence>
<evidence type="ECO:0000313" key="2">
    <source>
        <dbReference type="EMBL" id="KAK0664614.1"/>
    </source>
</evidence>
<feature type="region of interest" description="Disordered" evidence="1">
    <location>
        <begin position="346"/>
        <end position="391"/>
    </location>
</feature>
<gene>
    <name evidence="2" type="ORF">QBC41DRAFT_258880</name>
</gene>
<evidence type="ECO:0000313" key="3">
    <source>
        <dbReference type="Proteomes" id="UP001174997"/>
    </source>
</evidence>
<protein>
    <submittedName>
        <fullName evidence="2">Uncharacterized protein</fullName>
    </submittedName>
</protein>
<reference evidence="2" key="1">
    <citation type="submission" date="2023-06" db="EMBL/GenBank/DDBJ databases">
        <title>Genome-scale phylogeny and comparative genomics of the fungal order Sordariales.</title>
        <authorList>
            <consortium name="Lawrence Berkeley National Laboratory"/>
            <person name="Hensen N."/>
            <person name="Bonometti L."/>
            <person name="Westerberg I."/>
            <person name="Brannstrom I.O."/>
            <person name="Guillou S."/>
            <person name="Cros-Aarteil S."/>
            <person name="Calhoun S."/>
            <person name="Haridas S."/>
            <person name="Kuo A."/>
            <person name="Mondo S."/>
            <person name="Pangilinan J."/>
            <person name="Riley R."/>
            <person name="Labutti K."/>
            <person name="Andreopoulos B."/>
            <person name="Lipzen A."/>
            <person name="Chen C."/>
            <person name="Yanf M."/>
            <person name="Daum C."/>
            <person name="Ng V."/>
            <person name="Clum A."/>
            <person name="Steindorff A."/>
            <person name="Ohm R."/>
            <person name="Martin F."/>
            <person name="Silar P."/>
            <person name="Natvig D."/>
            <person name="Lalanne C."/>
            <person name="Gautier V."/>
            <person name="Ament-Velasquez S.L."/>
            <person name="Kruys A."/>
            <person name="Hutchinson M.I."/>
            <person name="Powell A.J."/>
            <person name="Barry K."/>
            <person name="Miller A.N."/>
            <person name="Grigoriev I.V."/>
            <person name="Debuchy R."/>
            <person name="Gladieux P."/>
            <person name="Thoren M.H."/>
            <person name="Johannesson H."/>
        </authorList>
    </citation>
    <scope>NUCLEOTIDE SEQUENCE</scope>
    <source>
        <strain evidence="2">CBS 307.81</strain>
    </source>
</reference>
<feature type="compositionally biased region" description="Basic and acidic residues" evidence="1">
    <location>
        <begin position="1156"/>
        <end position="1165"/>
    </location>
</feature>
<feature type="region of interest" description="Disordered" evidence="1">
    <location>
        <begin position="1154"/>
        <end position="1236"/>
    </location>
</feature>
<accession>A0AA39Z5K4</accession>
<keyword evidence="3" id="KW-1185">Reference proteome</keyword>
<feature type="region of interest" description="Disordered" evidence="1">
    <location>
        <begin position="13"/>
        <end position="45"/>
    </location>
</feature>
<feature type="compositionally biased region" description="Polar residues" evidence="1">
    <location>
        <begin position="16"/>
        <end position="31"/>
    </location>
</feature>
<comment type="caution">
    <text evidence="2">The sequence shown here is derived from an EMBL/GenBank/DDBJ whole genome shotgun (WGS) entry which is preliminary data.</text>
</comment>
<proteinExistence type="predicted"/>
<feature type="compositionally biased region" description="Basic and acidic residues" evidence="1">
    <location>
        <begin position="1268"/>
        <end position="1280"/>
    </location>
</feature>
<dbReference type="EMBL" id="JAULSY010000117">
    <property type="protein sequence ID" value="KAK0664614.1"/>
    <property type="molecule type" value="Genomic_DNA"/>
</dbReference>
<feature type="region of interest" description="Disordered" evidence="1">
    <location>
        <begin position="1359"/>
        <end position="1419"/>
    </location>
</feature>
<feature type="region of interest" description="Disordered" evidence="1">
    <location>
        <begin position="1665"/>
        <end position="1702"/>
    </location>
</feature>
<feature type="region of interest" description="Disordered" evidence="1">
    <location>
        <begin position="1265"/>
        <end position="1299"/>
    </location>
</feature>
<feature type="compositionally biased region" description="Acidic residues" evidence="1">
    <location>
        <begin position="378"/>
        <end position="391"/>
    </location>
</feature>